<evidence type="ECO:0000256" key="1">
    <source>
        <dbReference type="SAM" id="MobiDB-lite"/>
    </source>
</evidence>
<feature type="region of interest" description="Disordered" evidence="1">
    <location>
        <begin position="34"/>
        <end position="77"/>
    </location>
</feature>
<organism evidence="2 3">
    <name type="scientific">Liparis tanakae</name>
    <name type="common">Tanaka's snailfish</name>
    <dbReference type="NCBI Taxonomy" id="230148"/>
    <lineage>
        <taxon>Eukaryota</taxon>
        <taxon>Metazoa</taxon>
        <taxon>Chordata</taxon>
        <taxon>Craniata</taxon>
        <taxon>Vertebrata</taxon>
        <taxon>Euteleostomi</taxon>
        <taxon>Actinopterygii</taxon>
        <taxon>Neopterygii</taxon>
        <taxon>Teleostei</taxon>
        <taxon>Neoteleostei</taxon>
        <taxon>Acanthomorphata</taxon>
        <taxon>Eupercaria</taxon>
        <taxon>Perciformes</taxon>
        <taxon>Cottioidei</taxon>
        <taxon>Cottales</taxon>
        <taxon>Liparidae</taxon>
        <taxon>Liparis</taxon>
    </lineage>
</organism>
<dbReference type="AlphaFoldDB" id="A0A4Z2ETH7"/>
<protein>
    <submittedName>
        <fullName evidence="2">Uncharacterized protein</fullName>
    </submittedName>
</protein>
<gene>
    <name evidence="2" type="ORF">EYF80_057627</name>
</gene>
<evidence type="ECO:0000313" key="2">
    <source>
        <dbReference type="EMBL" id="TNN32216.1"/>
    </source>
</evidence>
<keyword evidence="3" id="KW-1185">Reference proteome</keyword>
<accession>A0A4Z2ETH7</accession>
<reference evidence="2 3" key="1">
    <citation type="submission" date="2019-03" db="EMBL/GenBank/DDBJ databases">
        <title>First draft genome of Liparis tanakae, snailfish: a comprehensive survey of snailfish specific genes.</title>
        <authorList>
            <person name="Kim W."/>
            <person name="Song I."/>
            <person name="Jeong J.-H."/>
            <person name="Kim D."/>
            <person name="Kim S."/>
            <person name="Ryu S."/>
            <person name="Song J.Y."/>
            <person name="Lee S.K."/>
        </authorList>
    </citation>
    <scope>NUCLEOTIDE SEQUENCE [LARGE SCALE GENOMIC DNA]</scope>
    <source>
        <tissue evidence="2">Muscle</tissue>
    </source>
</reference>
<proteinExistence type="predicted"/>
<evidence type="ECO:0000313" key="3">
    <source>
        <dbReference type="Proteomes" id="UP000314294"/>
    </source>
</evidence>
<sequence>MTFPVVGGVCFVADVSLFDVRIAVCTHWNVPLPLNSSLINSPKNTQTSKGSPSESQLDDVCHEDSEMISHTSPPPAV</sequence>
<name>A0A4Z2ETH7_9TELE</name>
<feature type="compositionally biased region" description="Polar residues" evidence="1">
    <location>
        <begin position="34"/>
        <end position="55"/>
    </location>
</feature>
<dbReference type="Proteomes" id="UP000314294">
    <property type="component" value="Unassembled WGS sequence"/>
</dbReference>
<dbReference type="EMBL" id="SRLO01002840">
    <property type="protein sequence ID" value="TNN32216.1"/>
    <property type="molecule type" value="Genomic_DNA"/>
</dbReference>
<comment type="caution">
    <text evidence="2">The sequence shown here is derived from an EMBL/GenBank/DDBJ whole genome shotgun (WGS) entry which is preliminary data.</text>
</comment>